<sequence length="328" mass="37639">MDPIIEVKGLKKDFKQFEAVKEVDFSVEQGEIFGFLGPNGAGKSTTINMLSTMLKPTGGEARINGFDIVKSRNDVRNSIGIIFQETTLDDKLTANENLMLHCKFYGVDPSIREERIREVLHIVDLADKRKQIVETFSGGMKRRLEIARGLLHYPKVLFLDEPTVGLDPQTRSHIWEYILKLKEKAGITIFLTTHYMDEAEICDRIAVMDHGELIALDTPYELKNKVGGDVVEISTSDNEAAQAKIEQNYERNVKNKDNRLTFHVTKGDEFLVQFVREFEVPLHSVNLRRPTLNDVFLHLTGREIREETASQKEIMKRNMKMSMRKGRR</sequence>
<dbReference type="GO" id="GO:1900753">
    <property type="term" value="P:doxorubicin transport"/>
    <property type="evidence" value="ECO:0007669"/>
    <property type="project" value="InterPro"/>
</dbReference>
<dbReference type="PROSITE" id="PS50893">
    <property type="entry name" value="ABC_TRANSPORTER_2"/>
    <property type="match status" value="1"/>
</dbReference>
<keyword evidence="7" id="KW-0472">Membrane</keyword>
<dbReference type="FunFam" id="3.40.50.300:FF:000589">
    <property type="entry name" value="ABC transporter, ATP-binding subunit"/>
    <property type="match status" value="1"/>
</dbReference>
<comment type="subcellular location">
    <subcellularLocation>
        <location evidence="1">Cell membrane</location>
        <topology evidence="1">Peripheral membrane protein</topology>
        <orientation evidence="1">Cytoplasmic side</orientation>
    </subcellularLocation>
</comment>
<evidence type="ECO:0000256" key="2">
    <source>
        <dbReference type="ARBA" id="ARBA00022448"/>
    </source>
</evidence>
<keyword evidence="5 10" id="KW-0067">ATP-binding</keyword>
<evidence type="ECO:0000256" key="3">
    <source>
        <dbReference type="ARBA" id="ARBA00022475"/>
    </source>
</evidence>
<keyword evidence="4" id="KW-0547">Nucleotide-binding</keyword>
<dbReference type="GO" id="GO:0005886">
    <property type="term" value="C:plasma membrane"/>
    <property type="evidence" value="ECO:0007669"/>
    <property type="project" value="UniProtKB-SubCell"/>
</dbReference>
<dbReference type="InterPro" id="IPR003439">
    <property type="entry name" value="ABC_transporter-like_ATP-bd"/>
</dbReference>
<dbReference type="GO" id="GO:0043215">
    <property type="term" value="P:daunorubicin transport"/>
    <property type="evidence" value="ECO:0007669"/>
    <property type="project" value="InterPro"/>
</dbReference>
<dbReference type="Pfam" id="PF13732">
    <property type="entry name" value="DrrA1-3_C"/>
    <property type="match status" value="1"/>
</dbReference>
<accession>A0A235B1V1</accession>
<dbReference type="InterPro" id="IPR005894">
    <property type="entry name" value="DrrA"/>
</dbReference>
<organism evidence="10 11">
    <name type="scientific">Paludifilum halophilum</name>
    <dbReference type="NCBI Taxonomy" id="1642702"/>
    <lineage>
        <taxon>Bacteria</taxon>
        <taxon>Bacillati</taxon>
        <taxon>Bacillota</taxon>
        <taxon>Bacilli</taxon>
        <taxon>Bacillales</taxon>
        <taxon>Thermoactinomycetaceae</taxon>
        <taxon>Paludifilum</taxon>
    </lineage>
</organism>
<gene>
    <name evidence="10" type="ORF">CHM34_17010</name>
</gene>
<dbReference type="AlphaFoldDB" id="A0A235B1V1"/>
<dbReference type="PROSITE" id="PS00211">
    <property type="entry name" value="ABC_TRANSPORTER_1"/>
    <property type="match status" value="1"/>
</dbReference>
<dbReference type="InterPro" id="IPR017871">
    <property type="entry name" value="ABC_transporter-like_CS"/>
</dbReference>
<dbReference type="GO" id="GO:0005524">
    <property type="term" value="F:ATP binding"/>
    <property type="evidence" value="ECO:0007669"/>
    <property type="project" value="UniProtKB-KW"/>
</dbReference>
<dbReference type="PANTHER" id="PTHR43582">
    <property type="entry name" value="LINEARMYCIN RESISTANCE ATP-BINDING PROTEIN LNRL"/>
    <property type="match status" value="1"/>
</dbReference>
<dbReference type="SUPFAM" id="SSF52540">
    <property type="entry name" value="P-loop containing nucleoside triphosphate hydrolases"/>
    <property type="match status" value="1"/>
</dbReference>
<comment type="similarity">
    <text evidence="8">Belongs to the ABC transporter superfamily. Drug exporter-1 (DrugE1) (TC 3.A.1.105) family.</text>
</comment>
<reference evidence="10 11" key="1">
    <citation type="submission" date="2017-07" db="EMBL/GenBank/DDBJ databases">
        <title>The genome sequence of Paludifilum halophilum highlights mechanisms for microbial adaptation to high salt environemnts.</title>
        <authorList>
            <person name="Belbahri L."/>
        </authorList>
    </citation>
    <scope>NUCLEOTIDE SEQUENCE [LARGE SCALE GENOMIC DNA]</scope>
    <source>
        <strain evidence="10 11">DSM 102817</strain>
    </source>
</reference>
<dbReference type="Pfam" id="PF00005">
    <property type="entry name" value="ABC_tran"/>
    <property type="match status" value="1"/>
</dbReference>
<dbReference type="SMART" id="SM00382">
    <property type="entry name" value="AAA"/>
    <property type="match status" value="1"/>
</dbReference>
<dbReference type="EMBL" id="NOWF01000014">
    <property type="protein sequence ID" value="OYD06264.1"/>
    <property type="molecule type" value="Genomic_DNA"/>
</dbReference>
<evidence type="ECO:0000313" key="10">
    <source>
        <dbReference type="EMBL" id="OYD06264.1"/>
    </source>
</evidence>
<dbReference type="Gene3D" id="3.40.50.300">
    <property type="entry name" value="P-loop containing nucleotide triphosphate hydrolases"/>
    <property type="match status" value="1"/>
</dbReference>
<dbReference type="InterPro" id="IPR003593">
    <property type="entry name" value="AAA+_ATPase"/>
</dbReference>
<dbReference type="RefSeq" id="WP_094265816.1">
    <property type="nucleotide sequence ID" value="NZ_NOWF01000014.1"/>
</dbReference>
<dbReference type="InterPro" id="IPR025302">
    <property type="entry name" value="DrrA1/2-like_C"/>
</dbReference>
<evidence type="ECO:0000256" key="5">
    <source>
        <dbReference type="ARBA" id="ARBA00022840"/>
    </source>
</evidence>
<keyword evidence="2" id="KW-0813">Transport</keyword>
<protein>
    <submittedName>
        <fullName evidence="10">ABC transporter ATP-binding protein</fullName>
    </submittedName>
</protein>
<feature type="domain" description="ABC transporter" evidence="9">
    <location>
        <begin position="5"/>
        <end position="235"/>
    </location>
</feature>
<dbReference type="Proteomes" id="UP000215459">
    <property type="component" value="Unassembled WGS sequence"/>
</dbReference>
<keyword evidence="6" id="KW-1278">Translocase</keyword>
<dbReference type="NCBIfam" id="TIGR01188">
    <property type="entry name" value="drrA"/>
    <property type="match status" value="1"/>
</dbReference>
<evidence type="ECO:0000256" key="7">
    <source>
        <dbReference type="ARBA" id="ARBA00023136"/>
    </source>
</evidence>
<keyword evidence="11" id="KW-1185">Reference proteome</keyword>
<evidence type="ECO:0000256" key="8">
    <source>
        <dbReference type="ARBA" id="ARBA00049985"/>
    </source>
</evidence>
<evidence type="ECO:0000256" key="6">
    <source>
        <dbReference type="ARBA" id="ARBA00022967"/>
    </source>
</evidence>
<name>A0A235B1V1_9BACL</name>
<evidence type="ECO:0000256" key="1">
    <source>
        <dbReference type="ARBA" id="ARBA00004413"/>
    </source>
</evidence>
<evidence type="ECO:0000256" key="4">
    <source>
        <dbReference type="ARBA" id="ARBA00022741"/>
    </source>
</evidence>
<proteinExistence type="inferred from homology"/>
<evidence type="ECO:0000313" key="11">
    <source>
        <dbReference type="Proteomes" id="UP000215459"/>
    </source>
</evidence>
<dbReference type="OrthoDB" id="9804819at2"/>
<keyword evidence="3" id="KW-1003">Cell membrane</keyword>
<evidence type="ECO:0000259" key="9">
    <source>
        <dbReference type="PROSITE" id="PS50893"/>
    </source>
</evidence>
<dbReference type="GO" id="GO:0016887">
    <property type="term" value="F:ATP hydrolysis activity"/>
    <property type="evidence" value="ECO:0007669"/>
    <property type="project" value="InterPro"/>
</dbReference>
<dbReference type="InterPro" id="IPR027417">
    <property type="entry name" value="P-loop_NTPase"/>
</dbReference>
<comment type="caution">
    <text evidence="10">The sequence shown here is derived from an EMBL/GenBank/DDBJ whole genome shotgun (WGS) entry which is preliminary data.</text>
</comment>
<dbReference type="PANTHER" id="PTHR43582:SF2">
    <property type="entry name" value="LINEARMYCIN RESISTANCE ATP-BINDING PROTEIN LNRL"/>
    <property type="match status" value="1"/>
</dbReference>